<evidence type="ECO:0000256" key="1">
    <source>
        <dbReference type="ARBA" id="ARBA00004127"/>
    </source>
</evidence>
<keyword evidence="4 5" id="KW-0472">Membrane</keyword>
<dbReference type="PANTHER" id="PTHR10989:SF16">
    <property type="entry name" value="AT02829P-RELATED"/>
    <property type="match status" value="1"/>
</dbReference>
<evidence type="ECO:0000313" key="6">
    <source>
        <dbReference type="EMBL" id="PMD31377.1"/>
    </source>
</evidence>
<dbReference type="InterPro" id="IPR006838">
    <property type="entry name" value="ADTRP_AIG1"/>
</dbReference>
<gene>
    <name evidence="6" type="ORF">L207DRAFT_519601</name>
</gene>
<organism evidence="6 7">
    <name type="scientific">Hyaloscypha variabilis (strain UAMH 11265 / GT02V1 / F)</name>
    <name type="common">Meliniomyces variabilis</name>
    <dbReference type="NCBI Taxonomy" id="1149755"/>
    <lineage>
        <taxon>Eukaryota</taxon>
        <taxon>Fungi</taxon>
        <taxon>Dikarya</taxon>
        <taxon>Ascomycota</taxon>
        <taxon>Pezizomycotina</taxon>
        <taxon>Leotiomycetes</taxon>
        <taxon>Helotiales</taxon>
        <taxon>Hyaloscyphaceae</taxon>
        <taxon>Hyaloscypha</taxon>
        <taxon>Hyaloscypha variabilis</taxon>
    </lineage>
</organism>
<dbReference type="GO" id="GO:0012505">
    <property type="term" value="C:endomembrane system"/>
    <property type="evidence" value="ECO:0007669"/>
    <property type="project" value="UniProtKB-SubCell"/>
</dbReference>
<protein>
    <recommendedName>
        <fullName evidence="8">FAR-17a/AIG1-like protein</fullName>
    </recommendedName>
</protein>
<feature type="transmembrane region" description="Helical" evidence="5">
    <location>
        <begin position="12"/>
        <end position="31"/>
    </location>
</feature>
<evidence type="ECO:0000256" key="5">
    <source>
        <dbReference type="SAM" id="Phobius"/>
    </source>
</evidence>
<accession>A0A2J6QYN6</accession>
<dbReference type="OrthoDB" id="1898221at2759"/>
<evidence type="ECO:0000256" key="2">
    <source>
        <dbReference type="ARBA" id="ARBA00022692"/>
    </source>
</evidence>
<feature type="transmembrane region" description="Helical" evidence="5">
    <location>
        <begin position="117"/>
        <end position="136"/>
    </location>
</feature>
<evidence type="ECO:0008006" key="8">
    <source>
        <dbReference type="Google" id="ProtNLM"/>
    </source>
</evidence>
<dbReference type="Pfam" id="PF04750">
    <property type="entry name" value="Far-17a_AIG1"/>
    <property type="match status" value="1"/>
</dbReference>
<dbReference type="AlphaFoldDB" id="A0A2J6QYN6"/>
<keyword evidence="3 5" id="KW-1133">Transmembrane helix</keyword>
<proteinExistence type="predicted"/>
<feature type="transmembrane region" description="Helical" evidence="5">
    <location>
        <begin position="76"/>
        <end position="97"/>
    </location>
</feature>
<dbReference type="PANTHER" id="PTHR10989">
    <property type="entry name" value="ANDROGEN-INDUCED PROTEIN 1-RELATED"/>
    <property type="match status" value="1"/>
</dbReference>
<comment type="subcellular location">
    <subcellularLocation>
        <location evidence="1">Endomembrane system</location>
        <topology evidence="1">Multi-pass membrane protein</topology>
    </subcellularLocation>
</comment>
<feature type="transmembrane region" description="Helical" evidence="5">
    <location>
        <begin position="185"/>
        <end position="204"/>
    </location>
</feature>
<feature type="transmembrane region" description="Helical" evidence="5">
    <location>
        <begin position="148"/>
        <end position="165"/>
    </location>
</feature>
<evidence type="ECO:0000256" key="3">
    <source>
        <dbReference type="ARBA" id="ARBA00022989"/>
    </source>
</evidence>
<evidence type="ECO:0000313" key="7">
    <source>
        <dbReference type="Proteomes" id="UP000235786"/>
    </source>
</evidence>
<keyword evidence="2 5" id="KW-0812">Transmembrane</keyword>
<dbReference type="GO" id="GO:0016020">
    <property type="term" value="C:membrane"/>
    <property type="evidence" value="ECO:0007669"/>
    <property type="project" value="InterPro"/>
</dbReference>
<dbReference type="Proteomes" id="UP000235786">
    <property type="component" value="Unassembled WGS sequence"/>
</dbReference>
<feature type="transmembrane region" description="Helical" evidence="5">
    <location>
        <begin position="43"/>
        <end position="64"/>
    </location>
</feature>
<reference evidence="6 7" key="1">
    <citation type="submission" date="2016-04" db="EMBL/GenBank/DDBJ databases">
        <title>A degradative enzymes factory behind the ericoid mycorrhizal symbiosis.</title>
        <authorList>
            <consortium name="DOE Joint Genome Institute"/>
            <person name="Martino E."/>
            <person name="Morin E."/>
            <person name="Grelet G."/>
            <person name="Kuo A."/>
            <person name="Kohler A."/>
            <person name="Daghino S."/>
            <person name="Barry K."/>
            <person name="Choi C."/>
            <person name="Cichocki N."/>
            <person name="Clum A."/>
            <person name="Copeland A."/>
            <person name="Hainaut M."/>
            <person name="Haridas S."/>
            <person name="Labutti K."/>
            <person name="Lindquist E."/>
            <person name="Lipzen A."/>
            <person name="Khouja H.-R."/>
            <person name="Murat C."/>
            <person name="Ohm R."/>
            <person name="Olson A."/>
            <person name="Spatafora J."/>
            <person name="Veneault-Fourrey C."/>
            <person name="Henrissat B."/>
            <person name="Grigoriev I."/>
            <person name="Martin F."/>
            <person name="Perotto S."/>
        </authorList>
    </citation>
    <scope>NUCLEOTIDE SEQUENCE [LARGE SCALE GENOMIC DNA]</scope>
    <source>
        <strain evidence="6 7">F</strain>
    </source>
</reference>
<keyword evidence="7" id="KW-1185">Reference proteome</keyword>
<evidence type="ECO:0000256" key="4">
    <source>
        <dbReference type="ARBA" id="ARBA00023136"/>
    </source>
</evidence>
<dbReference type="EMBL" id="KZ613963">
    <property type="protein sequence ID" value="PMD31377.1"/>
    <property type="molecule type" value="Genomic_DNA"/>
</dbReference>
<sequence>MASLKSQKISNLLLHILGLVSFTSSFTYLFSHTTKLTNSFGGPFQQLTILCLLFSTLTFALGFLVDITNSALILRIRAWLLTFITPMELLLTIAYWSLLAYDPALIIDTRTAGKPPLLADMGFHLFPAIFLVLDSILTPPIAISKRTALIVSAGLVGTYWGWIVLCESRNGFWVYPIVGKLGNLERFIALTLWVGVLWVVWRLVESFKRWVQSGMNETSRVGRKTK</sequence>
<name>A0A2J6QYN6_HYAVF</name>